<feature type="domain" description="Lantibiotic dehydratase N-terminal" evidence="1">
    <location>
        <begin position="148"/>
        <end position="463"/>
    </location>
</feature>
<protein>
    <recommendedName>
        <fullName evidence="1">Lantibiotic dehydratase N-terminal domain-containing protein</fullName>
    </recommendedName>
</protein>
<evidence type="ECO:0000313" key="3">
    <source>
        <dbReference type="Proteomes" id="UP000621500"/>
    </source>
</evidence>
<evidence type="ECO:0000313" key="2">
    <source>
        <dbReference type="EMBL" id="GIH00968.1"/>
    </source>
</evidence>
<dbReference type="RefSeq" id="WP_203862264.1">
    <property type="nucleotide sequence ID" value="NZ_BAAAZQ010000033.1"/>
</dbReference>
<organism evidence="2 3">
    <name type="scientific">Plantactinospora mayteni</name>
    <dbReference type="NCBI Taxonomy" id="566021"/>
    <lineage>
        <taxon>Bacteria</taxon>
        <taxon>Bacillati</taxon>
        <taxon>Actinomycetota</taxon>
        <taxon>Actinomycetes</taxon>
        <taxon>Micromonosporales</taxon>
        <taxon>Micromonosporaceae</taxon>
        <taxon>Plantactinospora</taxon>
    </lineage>
</organism>
<feature type="domain" description="Lantibiotic dehydratase N-terminal" evidence="1">
    <location>
        <begin position="640"/>
        <end position="845"/>
    </location>
</feature>
<reference evidence="2 3" key="1">
    <citation type="submission" date="2021-01" db="EMBL/GenBank/DDBJ databases">
        <title>Whole genome shotgun sequence of Plantactinospora mayteni NBRC 109088.</title>
        <authorList>
            <person name="Komaki H."/>
            <person name="Tamura T."/>
        </authorList>
    </citation>
    <scope>NUCLEOTIDE SEQUENCE [LARGE SCALE GENOMIC DNA]</scope>
    <source>
        <strain evidence="2 3">NBRC 109088</strain>
    </source>
</reference>
<dbReference type="Proteomes" id="UP000621500">
    <property type="component" value="Unassembled WGS sequence"/>
</dbReference>
<accession>A0ABQ4F243</accession>
<comment type="caution">
    <text evidence="2">The sequence shown here is derived from an EMBL/GenBank/DDBJ whole genome shotgun (WGS) entry which is preliminary data.</text>
</comment>
<proteinExistence type="predicted"/>
<sequence>MTVTAPPDPTLGPLFMLRVAGLPVAALDGLRCTASSDWADEVVGRSDQLAGRGAGLSDLLHGLVKANEDDRSRRRLLALRRQVFRNVPPGDPAGAVELVRKLDEQVAAELSDWLRDRQRLSELTDSGAGLLATELAGSRDELRRLADEPRLRLGLLVASPVLARQVPELPPGGAVPDKRARRLERTLLSYLYRTACKTSPFSTFTGVAVGRFTTAADIASADTASTNDDTADIAGGGRAGRIDLAETWSSRVRLNVVVVSRLVDLIVSDPVRRADLPVHLTAGWRHDDERIRYVRHWVTSGDDDAPVSFDSIRDRLFFLRRSGLLDRLIGLFAEEPALRCGDLVRWLADDQDATRAECERYLSALLDLGMLQVRCLRVDVHSPDPLAALRDALRELRRPWATELAGRLDGLVDTVHRYPAGDAETRRRLLAELRAELAATAKDLGTAEAPLPQALLYEDVRVDGEPARLDLDRWQRLVGPGLRAVEKILPAFDPTLAHKILFKGFFVARFGAGGRSDDVLKLVEDFHEDLYRQYVSFTADRRPFDEYGGYLPEENWLGLPGITVLDEARQLFAAHMRTRLAAHPAGTELRLDDGIVAELAERLAPLREQYLAQSHFVQLVAREPDPLVVLNQSYGGLSFPFSRFTHCFGADDPAAGGTDLADRLRHNARLVQPPDAVLAEVTGGVASTNLNLHGRLVDYEIVNPGETSCAPVDRQIPLDDLAVVHDAGTDRLALVSRRLGREVIPLYFGYLIPVALPEIARTLLLLSPTSTGRLDVWAGVPYGAAEAGVTTRPRVRYGSVVLSRRSWHTYAADLPLAAAGVPQHEWFLGWRRWRLAHDLPRRVFATVYHPGDSAGPPAKPQYLDFDSALSLLALEGLVKSGQARLVLREMLPAEDQLHVHSGPGVHVAELAVQTQPGRAR</sequence>
<dbReference type="EMBL" id="BONX01000062">
    <property type="protein sequence ID" value="GIH00968.1"/>
    <property type="molecule type" value="Genomic_DNA"/>
</dbReference>
<keyword evidence="3" id="KW-1185">Reference proteome</keyword>
<evidence type="ECO:0000259" key="1">
    <source>
        <dbReference type="Pfam" id="PF04738"/>
    </source>
</evidence>
<name>A0ABQ4F243_9ACTN</name>
<gene>
    <name evidence="2" type="ORF">Pma05_75400</name>
</gene>
<dbReference type="Pfam" id="PF04738">
    <property type="entry name" value="Lant_dehydr_N"/>
    <property type="match status" value="2"/>
</dbReference>
<dbReference type="InterPro" id="IPR006827">
    <property type="entry name" value="Lant_deHydtase_N"/>
</dbReference>